<keyword evidence="1" id="KW-1133">Transmembrane helix</keyword>
<dbReference type="Proteomes" id="UP000282613">
    <property type="component" value="Unassembled WGS sequence"/>
</dbReference>
<gene>
    <name evidence="2" type="ORF">TASK_LOCUS6377</name>
</gene>
<dbReference type="WBParaSite" id="TASK_0000637601-mRNA-1">
    <property type="protein sequence ID" value="TASK_0000637601-mRNA-1"/>
    <property type="gene ID" value="TASK_0000637601"/>
</dbReference>
<dbReference type="OrthoDB" id="6272605at2759"/>
<reference evidence="2 3" key="2">
    <citation type="submission" date="2018-11" db="EMBL/GenBank/DDBJ databases">
        <authorList>
            <consortium name="Pathogen Informatics"/>
        </authorList>
    </citation>
    <scope>NUCLEOTIDE SEQUENCE [LARGE SCALE GENOMIC DNA]</scope>
</reference>
<feature type="transmembrane region" description="Helical" evidence="1">
    <location>
        <begin position="25"/>
        <end position="49"/>
    </location>
</feature>
<organism evidence="4">
    <name type="scientific">Taenia asiatica</name>
    <name type="common">Asian tapeworm</name>
    <dbReference type="NCBI Taxonomy" id="60517"/>
    <lineage>
        <taxon>Eukaryota</taxon>
        <taxon>Metazoa</taxon>
        <taxon>Spiralia</taxon>
        <taxon>Lophotrochozoa</taxon>
        <taxon>Platyhelminthes</taxon>
        <taxon>Cestoda</taxon>
        <taxon>Eucestoda</taxon>
        <taxon>Cyclophyllidea</taxon>
        <taxon>Taeniidae</taxon>
        <taxon>Taenia</taxon>
    </lineage>
</organism>
<accession>A0A0R3W7U3</accession>
<evidence type="ECO:0000313" key="2">
    <source>
        <dbReference type="EMBL" id="VDK36583.1"/>
    </source>
</evidence>
<evidence type="ECO:0000313" key="3">
    <source>
        <dbReference type="Proteomes" id="UP000282613"/>
    </source>
</evidence>
<keyword evidence="3" id="KW-1185">Reference proteome</keyword>
<evidence type="ECO:0000256" key="1">
    <source>
        <dbReference type="SAM" id="Phobius"/>
    </source>
</evidence>
<reference evidence="4" key="1">
    <citation type="submission" date="2017-02" db="UniProtKB">
        <authorList>
            <consortium name="WormBaseParasite"/>
        </authorList>
    </citation>
    <scope>IDENTIFICATION</scope>
</reference>
<sequence length="158" mass="16680">MTRNLRQGLPEAGEAELTPSNTKGLIIGGSIVGGSIALVVLIICCCCSVRSQKSSNAKVVKPVKKQAGGRMELDVVEETACKEVGNGAEQRDGSYEGEVVSDLPGKKVRFSCEEDKKTPASSSTLMEATPVAKPIANLPSYAKIREGETSLFYSTAMP</sequence>
<proteinExistence type="predicted"/>
<keyword evidence="1" id="KW-0472">Membrane</keyword>
<name>A0A0R3W7U3_TAEAS</name>
<keyword evidence="1" id="KW-0812">Transmembrane</keyword>
<evidence type="ECO:0000313" key="4">
    <source>
        <dbReference type="WBParaSite" id="TASK_0000637601-mRNA-1"/>
    </source>
</evidence>
<protein>
    <submittedName>
        <fullName evidence="2 4">Uncharacterized protein</fullName>
    </submittedName>
</protein>
<dbReference type="EMBL" id="UYRS01018494">
    <property type="protein sequence ID" value="VDK36583.1"/>
    <property type="molecule type" value="Genomic_DNA"/>
</dbReference>
<dbReference type="AlphaFoldDB" id="A0A0R3W7U3"/>